<dbReference type="GeneID" id="80558971"/>
<accession>A0ABM7NUI8</accession>
<keyword evidence="2" id="KW-1185">Reference proteome</keyword>
<organism evidence="1 2">
    <name type="scientific">Cotonvirus japonicus</name>
    <dbReference type="NCBI Taxonomy" id="2811091"/>
    <lineage>
        <taxon>Viruses</taxon>
        <taxon>Varidnaviria</taxon>
        <taxon>Bamfordvirae</taxon>
        <taxon>Nucleocytoviricota</taxon>
        <taxon>Megaviricetes</taxon>
        <taxon>Imitervirales</taxon>
        <taxon>Mimiviridae</taxon>
        <taxon>Megamimivirinae</taxon>
        <taxon>Cotonvirus</taxon>
        <taxon>Cotonvirus japonicum</taxon>
    </lineage>
</organism>
<reference evidence="1 2" key="1">
    <citation type="submission" date="2021-02" db="EMBL/GenBank/DDBJ databases">
        <title>Cotonvirus japonicus, which uses Golgi apparatus of host cells for its virion factory, phylogenetically links tailed tupanvirus and icosahedral mimivirus.</title>
        <authorList>
            <person name="Takahashi H."/>
            <person name="Fukaya S."/>
            <person name="Song C."/>
            <person name="Murata K."/>
            <person name="Takemura M."/>
        </authorList>
    </citation>
    <scope>NUCLEOTIDE SEQUENCE [LARGE SCALE GENOMIC DNA]</scope>
</reference>
<evidence type="ECO:0000313" key="2">
    <source>
        <dbReference type="Proteomes" id="UP001321479"/>
    </source>
</evidence>
<name>A0ABM7NUI8_9VIRU</name>
<dbReference type="EMBL" id="AP024483">
    <property type="protein sequence ID" value="BCS83766.1"/>
    <property type="molecule type" value="Genomic_DNA"/>
</dbReference>
<protein>
    <submittedName>
        <fullName evidence="1">Uncharacterized protein</fullName>
    </submittedName>
</protein>
<sequence length="203" mass="23718">MYFVLTNKMSKSHKSSGINKLINQTNTTKNKAAFAVKISNLLEYGRKEITLHNKNQILSASKQEFEKFPIGSLVSYMNIKNEFKQGGFIIKFSDDYFIFITLDFKTKYRVKYANVLTLWVGDVYHLSNDLMSLKKTSQNKTNFPVKIGKSIVYYGKNNFDKNRFLNTEKYKRMNDWYNYFNLKSTNKNSHSKTNNVLQATSDL</sequence>
<proteinExistence type="predicted"/>
<dbReference type="RefSeq" id="YP_010842374.1">
    <property type="nucleotide sequence ID" value="NC_079139.1"/>
</dbReference>
<evidence type="ECO:0000313" key="1">
    <source>
        <dbReference type="EMBL" id="BCS83766.1"/>
    </source>
</evidence>
<dbReference type="Proteomes" id="UP001321479">
    <property type="component" value="Segment"/>
</dbReference>